<dbReference type="InterPro" id="IPR002123">
    <property type="entry name" value="Plipid/glycerol_acylTrfase"/>
</dbReference>
<name>Q04PR5_LEPBJ</name>
<dbReference type="EMBL" id="CP000350">
    <property type="protein sequence ID" value="ABJ77105.1"/>
    <property type="molecule type" value="Genomic_DNA"/>
</dbReference>
<sequence>MAEKESSVGKWQKEFFENIHLFQRSGMTEEEAKKILQKFLHLSSITPMPPVMEVFKEPNLLETVGVYTSPEQCSREFMMEFLSPIMKQFTVEGVDNLKAIKPLIGKYPITLISNHLSHLDAPAIFHQLYNCSPEGKSIAEQLVFIAGRLDYEPDFTRLGLYMFGTLLVCSKRDMADNPSLSDVMTKINMRAFRHSQKLQSEGKIVAIFPEGTRSRDGRLTPFVETVYHYVANKVIIPISLEKTDKILPTTSLLFNQVNGKLVIGKPVLVGELSRKQMESFPKEVEQLQFPEHGDKKQFLIDNLALLVGSNLNKHQHGTYRNLYKGNVSGKNILIKVPNEPEEKIVVIGASSMSIAVTTLLANKDILVYLYHPDQAYTEQCNTERRELEILPSL</sequence>
<proteinExistence type="predicted"/>
<protein>
    <submittedName>
        <fullName evidence="2">Glycerol-3-phosphate acyltransferase</fullName>
    </submittedName>
</protein>
<gene>
    <name evidence="2" type="ordered locus">LBJ_2684</name>
</gene>
<accession>Q04PR5</accession>
<dbReference type="AlphaFoldDB" id="Q04PR5"/>
<evidence type="ECO:0000313" key="2">
    <source>
        <dbReference type="EMBL" id="ABJ77105.1"/>
    </source>
</evidence>
<dbReference type="HOGENOM" id="CLU_701689_0_0_12"/>
<dbReference type="KEGG" id="lbj:LBJ_2684"/>
<dbReference type="GO" id="GO:0016746">
    <property type="term" value="F:acyltransferase activity"/>
    <property type="evidence" value="ECO:0007669"/>
    <property type="project" value="UniProtKB-KW"/>
</dbReference>
<dbReference type="Pfam" id="PF01553">
    <property type="entry name" value="Acyltransferase"/>
    <property type="match status" value="1"/>
</dbReference>
<dbReference type="SMART" id="SM00563">
    <property type="entry name" value="PlsC"/>
    <property type="match status" value="1"/>
</dbReference>
<feature type="domain" description="Phospholipid/glycerol acyltransferase" evidence="1">
    <location>
        <begin position="109"/>
        <end position="243"/>
    </location>
</feature>
<keyword evidence="2" id="KW-0808">Transferase</keyword>
<keyword evidence="2" id="KW-0012">Acyltransferase</keyword>
<dbReference type="CDD" id="cd07989">
    <property type="entry name" value="LPLAT_AGPAT-like"/>
    <property type="match status" value="1"/>
</dbReference>
<evidence type="ECO:0000313" key="3">
    <source>
        <dbReference type="Proteomes" id="UP000000656"/>
    </source>
</evidence>
<dbReference type="Gene3D" id="3.40.1130.10">
    <property type="entry name" value="Glycerol-3-phosphate (1)-acyltransferase"/>
    <property type="match status" value="1"/>
</dbReference>
<organism evidence="2 3">
    <name type="scientific">Leptospira borgpetersenii serovar Hardjo-bovis (strain JB197)</name>
    <dbReference type="NCBI Taxonomy" id="355277"/>
    <lineage>
        <taxon>Bacteria</taxon>
        <taxon>Pseudomonadati</taxon>
        <taxon>Spirochaetota</taxon>
        <taxon>Spirochaetia</taxon>
        <taxon>Leptospirales</taxon>
        <taxon>Leptospiraceae</taxon>
        <taxon>Leptospira</taxon>
    </lineage>
</organism>
<dbReference type="Proteomes" id="UP000000656">
    <property type="component" value="Chromosome 1"/>
</dbReference>
<dbReference type="SUPFAM" id="SSF69593">
    <property type="entry name" value="Glycerol-3-phosphate (1)-acyltransferase"/>
    <property type="match status" value="1"/>
</dbReference>
<reference evidence="2 3" key="1">
    <citation type="journal article" date="2006" name="Proc. Natl. Acad. Sci. U.S.A.">
        <title>Genome reduction in Leptospira borgpetersenii reflects limited transmission potential.</title>
        <authorList>
            <person name="Bulach D.M."/>
            <person name="Zuerner R.L."/>
            <person name="Wilson P."/>
            <person name="Seemann T."/>
            <person name="McGrath A."/>
            <person name="Cullen P.A."/>
            <person name="Davis J."/>
            <person name="Johnson M."/>
            <person name="Kuczek E."/>
            <person name="Alt D.P."/>
            <person name="Peterson-Burch B."/>
            <person name="Coppel R.L."/>
            <person name="Rood J.I."/>
            <person name="Davies J.K."/>
            <person name="Adler B."/>
        </authorList>
    </citation>
    <scope>NUCLEOTIDE SEQUENCE [LARGE SCALE GENOMIC DNA]</scope>
    <source>
        <strain evidence="2 3">JB197</strain>
    </source>
</reference>
<evidence type="ECO:0000259" key="1">
    <source>
        <dbReference type="SMART" id="SM00563"/>
    </source>
</evidence>